<dbReference type="Pfam" id="PF01050">
    <property type="entry name" value="MannoseP_isomer"/>
    <property type="match status" value="1"/>
</dbReference>
<reference evidence="14" key="1">
    <citation type="submission" date="2017-05" db="EMBL/GenBank/DDBJ databases">
        <authorList>
            <person name="Sharma S."/>
            <person name="Sidhu C."/>
            <person name="Pinnaka A.K."/>
        </authorList>
    </citation>
    <scope>NUCLEOTIDE SEQUENCE [LARGE SCALE GENOMIC DNA]</scope>
    <source>
        <strain evidence="14">AK93</strain>
    </source>
</reference>
<dbReference type="InterPro" id="IPR051161">
    <property type="entry name" value="Mannose-6P_isomerase_type2"/>
</dbReference>
<dbReference type="GO" id="GO:0004475">
    <property type="term" value="F:mannose-1-phosphate guanylyltransferase (GTP) activity"/>
    <property type="evidence" value="ECO:0007669"/>
    <property type="project" value="UniProtKB-EC"/>
</dbReference>
<dbReference type="InterPro" id="IPR029044">
    <property type="entry name" value="Nucleotide-diphossugar_trans"/>
</dbReference>
<organism evidence="13 14">
    <name type="scientific">Alkalilimnicola ehrlichii</name>
    <dbReference type="NCBI Taxonomy" id="351052"/>
    <lineage>
        <taxon>Bacteria</taxon>
        <taxon>Pseudomonadati</taxon>
        <taxon>Pseudomonadota</taxon>
        <taxon>Gammaproteobacteria</taxon>
        <taxon>Chromatiales</taxon>
        <taxon>Ectothiorhodospiraceae</taxon>
        <taxon>Alkalilimnicola</taxon>
    </lineage>
</organism>
<evidence type="ECO:0000256" key="2">
    <source>
        <dbReference type="ARBA" id="ARBA00006115"/>
    </source>
</evidence>
<keyword evidence="7" id="KW-0342">GTP-binding</keyword>
<comment type="catalytic activity">
    <reaction evidence="8">
        <text>alpha-D-mannose 1-phosphate + GTP + H(+) = GDP-alpha-D-mannose + diphosphate</text>
        <dbReference type="Rhea" id="RHEA:15229"/>
        <dbReference type="ChEBI" id="CHEBI:15378"/>
        <dbReference type="ChEBI" id="CHEBI:33019"/>
        <dbReference type="ChEBI" id="CHEBI:37565"/>
        <dbReference type="ChEBI" id="CHEBI:57527"/>
        <dbReference type="ChEBI" id="CHEBI:58409"/>
        <dbReference type="EC" id="2.7.7.13"/>
    </reaction>
</comment>
<feature type="domain" description="Mannose-6-phosphate isomerase type II C-terminal" evidence="11">
    <location>
        <begin position="349"/>
        <end position="463"/>
    </location>
</feature>
<comment type="caution">
    <text evidence="13">The sequence shown here is derived from an EMBL/GenBank/DDBJ whole genome shotgun (WGS) entry which is preliminary data.</text>
</comment>
<evidence type="ECO:0000259" key="10">
    <source>
        <dbReference type="Pfam" id="PF00483"/>
    </source>
</evidence>
<dbReference type="SUPFAM" id="SSF53448">
    <property type="entry name" value="Nucleotide-diphospho-sugar transferases"/>
    <property type="match status" value="1"/>
</dbReference>
<protein>
    <recommendedName>
        <fullName evidence="3">mannose-1-phosphate guanylyltransferase</fullName>
        <ecNumber evidence="3">2.7.7.13</ecNumber>
    </recommendedName>
</protein>
<dbReference type="Pfam" id="PF00483">
    <property type="entry name" value="NTP_transferase"/>
    <property type="match status" value="1"/>
</dbReference>
<dbReference type="AlphaFoldDB" id="A0A3E0WXV2"/>
<dbReference type="InterPro" id="IPR014710">
    <property type="entry name" value="RmlC-like_jellyroll"/>
</dbReference>
<keyword evidence="14" id="KW-1185">Reference proteome</keyword>
<evidence type="ECO:0000256" key="7">
    <source>
        <dbReference type="ARBA" id="ARBA00023134"/>
    </source>
</evidence>
<evidence type="ECO:0000256" key="3">
    <source>
        <dbReference type="ARBA" id="ARBA00012387"/>
    </source>
</evidence>
<dbReference type="CDD" id="cd02509">
    <property type="entry name" value="GDP-M1P_Guanylyltransferase"/>
    <property type="match status" value="1"/>
</dbReference>
<evidence type="ECO:0000313" key="14">
    <source>
        <dbReference type="Proteomes" id="UP000256763"/>
    </source>
</evidence>
<dbReference type="FunFam" id="3.90.550.10:FF:000046">
    <property type="entry name" value="Mannose-1-phosphate guanylyltransferase (GDP)"/>
    <property type="match status" value="1"/>
</dbReference>
<keyword evidence="13" id="KW-0413">Isomerase</keyword>
<keyword evidence="6" id="KW-0547">Nucleotide-binding</keyword>
<comment type="pathway">
    <text evidence="1">Nucleotide-sugar biosynthesis; GDP-alpha-D-mannose biosynthesis; GDP-alpha-D-mannose from alpha-D-mannose 1-phosphate (GTP route): step 1/1.</text>
</comment>
<dbReference type="GO" id="GO:0016853">
    <property type="term" value="F:isomerase activity"/>
    <property type="evidence" value="ECO:0007669"/>
    <property type="project" value="UniProtKB-KW"/>
</dbReference>
<sequence>MITPLILSGGSGTRLWPLSREAYPKQFLPLNGDGSLFQATLERLRALPQFAAPLVVCNQTHRFMVAQQMYEAGFEPGAILLEPLGRNTAPAVALGALQALESDPDATLLVLPADHVINQAERFAYAVKEGEMAARQGALVTFGVLPTRAETGYGYIKGEGADGVVQRVERFVEKPDLETAERYITSGAYYWNSGIFMFRADRYLDTLARYEPDMVEACRQAHAAATRDLDFIRIDELAFARCPSNSIDYAVMERTDEAVVVAMDAEWSDLGSWAALQDVAARDEDDNVLLGDVLAADSRGCYLRAESRLLATVGLQDHVVVETADAVLVAHRDRVQDVKIIVQRLQDAKRDECTNHRRVYRPWGSYEGVAMADRFQAKRIVVNPGHQLSLQMHHHRAEHWIVVRGTAEVECDGKTFLLSEDESTYIPLGTRHRLKNPGVIPLELIEVQTGSYLGEDDIIRFEDNYGRGSSLAAG</sequence>
<dbReference type="GO" id="GO:0000271">
    <property type="term" value="P:polysaccharide biosynthetic process"/>
    <property type="evidence" value="ECO:0007669"/>
    <property type="project" value="InterPro"/>
</dbReference>
<dbReference type="InterPro" id="IPR011051">
    <property type="entry name" value="RmlC_Cupin_sf"/>
</dbReference>
<dbReference type="PANTHER" id="PTHR46390">
    <property type="entry name" value="MANNOSE-1-PHOSPHATE GUANYLYLTRANSFERASE"/>
    <property type="match status" value="1"/>
</dbReference>
<evidence type="ECO:0000256" key="4">
    <source>
        <dbReference type="ARBA" id="ARBA00022679"/>
    </source>
</evidence>
<evidence type="ECO:0000256" key="6">
    <source>
        <dbReference type="ARBA" id="ARBA00022741"/>
    </source>
</evidence>
<evidence type="ECO:0000313" key="13">
    <source>
        <dbReference type="EMBL" id="RFA37840.1"/>
    </source>
</evidence>
<dbReference type="EMBL" id="NFZW01000006">
    <property type="protein sequence ID" value="RFA37840.1"/>
    <property type="molecule type" value="Genomic_DNA"/>
</dbReference>
<dbReference type="SUPFAM" id="SSF51182">
    <property type="entry name" value="RmlC-like cupins"/>
    <property type="match status" value="1"/>
</dbReference>
<dbReference type="EC" id="2.7.7.13" evidence="3"/>
<dbReference type="GO" id="GO:0005525">
    <property type="term" value="F:GTP binding"/>
    <property type="evidence" value="ECO:0007669"/>
    <property type="project" value="UniProtKB-KW"/>
</dbReference>
<dbReference type="InterPro" id="IPR054566">
    <property type="entry name" value="ManC/GMP-like_b-helix"/>
</dbReference>
<dbReference type="Proteomes" id="UP000256763">
    <property type="component" value="Unassembled WGS sequence"/>
</dbReference>
<dbReference type="NCBIfam" id="TIGR01479">
    <property type="entry name" value="GMP_PMI"/>
    <property type="match status" value="1"/>
</dbReference>
<evidence type="ECO:0000259" key="12">
    <source>
        <dbReference type="Pfam" id="PF22640"/>
    </source>
</evidence>
<name>A0A3E0WXV2_9GAMM</name>
<dbReference type="PANTHER" id="PTHR46390:SF1">
    <property type="entry name" value="MANNOSE-1-PHOSPHATE GUANYLYLTRANSFERASE"/>
    <property type="match status" value="1"/>
</dbReference>
<gene>
    <name evidence="13" type="ORF">CAL65_07845</name>
</gene>
<evidence type="ECO:0000259" key="11">
    <source>
        <dbReference type="Pfam" id="PF01050"/>
    </source>
</evidence>
<dbReference type="UniPathway" id="UPA00126">
    <property type="reaction ID" value="UER00930"/>
</dbReference>
<dbReference type="InterPro" id="IPR005835">
    <property type="entry name" value="NTP_transferase_dom"/>
</dbReference>
<dbReference type="OrthoDB" id="9806359at2"/>
<dbReference type="InterPro" id="IPR049577">
    <property type="entry name" value="GMPP_N"/>
</dbReference>
<proteinExistence type="inferred from homology"/>
<evidence type="ECO:0000256" key="1">
    <source>
        <dbReference type="ARBA" id="ARBA00004823"/>
    </source>
</evidence>
<feature type="domain" description="MannoseP isomerase/GMP-like beta-helix" evidence="12">
    <location>
        <begin position="292"/>
        <end position="345"/>
    </location>
</feature>
<accession>A0A3E0WXV2</accession>
<dbReference type="InterPro" id="IPR001538">
    <property type="entry name" value="Man6P_isomerase-2_C"/>
</dbReference>
<dbReference type="Gene3D" id="2.60.120.10">
    <property type="entry name" value="Jelly Rolls"/>
    <property type="match status" value="1"/>
</dbReference>
<dbReference type="CDD" id="cd02213">
    <property type="entry name" value="cupin_PMI_typeII_C"/>
    <property type="match status" value="1"/>
</dbReference>
<keyword evidence="5 13" id="KW-0548">Nucleotidyltransferase</keyword>
<comment type="similarity">
    <text evidence="2 9">Belongs to the mannose-6-phosphate isomerase type 2 family.</text>
</comment>
<dbReference type="RefSeq" id="WP_116301548.1">
    <property type="nucleotide sequence ID" value="NZ_NFZV01000005.1"/>
</dbReference>
<dbReference type="InterPro" id="IPR006375">
    <property type="entry name" value="Man1P_GuaTrfase/Man6P_Isoase"/>
</dbReference>
<dbReference type="Pfam" id="PF22640">
    <property type="entry name" value="ManC_GMP_beta-helix"/>
    <property type="match status" value="1"/>
</dbReference>
<feature type="domain" description="Nucleotidyl transferase" evidence="10">
    <location>
        <begin position="4"/>
        <end position="284"/>
    </location>
</feature>
<dbReference type="Gene3D" id="3.90.550.10">
    <property type="entry name" value="Spore Coat Polysaccharide Biosynthesis Protein SpsA, Chain A"/>
    <property type="match status" value="1"/>
</dbReference>
<keyword evidence="4 13" id="KW-0808">Transferase</keyword>
<evidence type="ECO:0000256" key="9">
    <source>
        <dbReference type="RuleBase" id="RU004190"/>
    </source>
</evidence>
<dbReference type="FunFam" id="2.60.120.10:FF:000032">
    <property type="entry name" value="Mannose-1-phosphate guanylyltransferase/mannose-6-phosphate isomerase"/>
    <property type="match status" value="1"/>
</dbReference>
<evidence type="ECO:0000256" key="5">
    <source>
        <dbReference type="ARBA" id="ARBA00022695"/>
    </source>
</evidence>
<dbReference type="GO" id="GO:0009298">
    <property type="term" value="P:GDP-mannose biosynthetic process"/>
    <property type="evidence" value="ECO:0007669"/>
    <property type="project" value="UniProtKB-UniPathway"/>
</dbReference>
<evidence type="ECO:0000256" key="8">
    <source>
        <dbReference type="ARBA" id="ARBA00047343"/>
    </source>
</evidence>